<dbReference type="Proteomes" id="UP001596104">
    <property type="component" value="Unassembled WGS sequence"/>
</dbReference>
<evidence type="ECO:0000313" key="4">
    <source>
        <dbReference type="EMBL" id="MFC5395037.1"/>
    </source>
</evidence>
<dbReference type="EMBL" id="JBHSLV010000034">
    <property type="protein sequence ID" value="MFC5395037.1"/>
    <property type="molecule type" value="Genomic_DNA"/>
</dbReference>
<dbReference type="InterPro" id="IPR007037">
    <property type="entry name" value="SIP_rossman_dom"/>
</dbReference>
<evidence type="ECO:0000259" key="3">
    <source>
        <dbReference type="Pfam" id="PF08021"/>
    </source>
</evidence>
<dbReference type="Pfam" id="PF08021">
    <property type="entry name" value="FAD_binding_9"/>
    <property type="match status" value="1"/>
</dbReference>
<dbReference type="CDD" id="cd06193">
    <property type="entry name" value="siderophore_interacting"/>
    <property type="match status" value="1"/>
</dbReference>
<dbReference type="Pfam" id="PF04954">
    <property type="entry name" value="SIP"/>
    <property type="match status" value="1"/>
</dbReference>
<dbReference type="RefSeq" id="WP_377010727.1">
    <property type="nucleotide sequence ID" value="NZ_JBHSLV010000034.1"/>
</dbReference>
<feature type="domain" description="Siderophore-interacting FAD-binding" evidence="3">
    <location>
        <begin position="4"/>
        <end position="62"/>
    </location>
</feature>
<name>A0ABW0HEK3_9HYPH</name>
<dbReference type="InterPro" id="IPR039374">
    <property type="entry name" value="SIP_fam"/>
</dbReference>
<dbReference type="SUPFAM" id="SSF63380">
    <property type="entry name" value="Riboflavin synthase domain-like"/>
    <property type="match status" value="1"/>
</dbReference>
<dbReference type="Gene3D" id="3.40.50.80">
    <property type="entry name" value="Nucleotide-binding domain of ferredoxin-NADP reductase (FNR) module"/>
    <property type="match status" value="1"/>
</dbReference>
<dbReference type="InterPro" id="IPR013113">
    <property type="entry name" value="SIP_FAD-bd"/>
</dbReference>
<evidence type="ECO:0000259" key="2">
    <source>
        <dbReference type="Pfam" id="PF04954"/>
    </source>
</evidence>
<organism evidence="4 5">
    <name type="scientific">Bosea vestrisii</name>
    <dbReference type="NCBI Taxonomy" id="151416"/>
    <lineage>
        <taxon>Bacteria</taxon>
        <taxon>Pseudomonadati</taxon>
        <taxon>Pseudomonadota</taxon>
        <taxon>Alphaproteobacteria</taxon>
        <taxon>Hyphomicrobiales</taxon>
        <taxon>Boseaceae</taxon>
        <taxon>Bosea</taxon>
    </lineage>
</organism>
<proteinExistence type="inferred from homology"/>
<dbReference type="InterPro" id="IPR017938">
    <property type="entry name" value="Riboflavin_synthase-like_b-brl"/>
</dbReference>
<protein>
    <submittedName>
        <fullName evidence="4">Siderophore-interacting protein</fullName>
    </submittedName>
</protein>
<dbReference type="PANTHER" id="PTHR30157">
    <property type="entry name" value="FERRIC REDUCTASE, NADPH-DEPENDENT"/>
    <property type="match status" value="1"/>
</dbReference>
<dbReference type="InterPro" id="IPR039261">
    <property type="entry name" value="FNR_nucleotide-bd"/>
</dbReference>
<evidence type="ECO:0000313" key="5">
    <source>
        <dbReference type="Proteomes" id="UP001596104"/>
    </source>
</evidence>
<dbReference type="Gene3D" id="2.40.30.10">
    <property type="entry name" value="Translation factors"/>
    <property type="match status" value="1"/>
</dbReference>
<sequence>MLISPPPEQRPAIRKYTIHEIDVAAGTLAIDFVLHADAGPGSAFATHVQIGDRIGMAGPGGRELKQAECYLFLADETGLPALARRLEHMPAGASGLALVEIADAAERQPLAVPEAFSPRWLHRDGAAPGSTSLLTDALATLDWPAGEGSLYLWAACEHAAFREIRAAARQYLRREIDAHLVISCWRAGVSEEQHAAEKRKAV</sequence>
<feature type="domain" description="SIP-like Rossmann fold" evidence="2">
    <location>
        <begin position="68"/>
        <end position="187"/>
    </location>
</feature>
<accession>A0ABW0HEK3</accession>
<comment type="similarity">
    <text evidence="1">Belongs to the SIP oxidoreductase family.</text>
</comment>
<evidence type="ECO:0000256" key="1">
    <source>
        <dbReference type="ARBA" id="ARBA00035644"/>
    </source>
</evidence>
<reference evidence="5" key="1">
    <citation type="journal article" date="2019" name="Int. J. Syst. Evol. Microbiol.">
        <title>The Global Catalogue of Microorganisms (GCM) 10K type strain sequencing project: providing services to taxonomists for standard genome sequencing and annotation.</title>
        <authorList>
            <consortium name="The Broad Institute Genomics Platform"/>
            <consortium name="The Broad Institute Genome Sequencing Center for Infectious Disease"/>
            <person name="Wu L."/>
            <person name="Ma J."/>
        </authorList>
    </citation>
    <scope>NUCLEOTIDE SEQUENCE [LARGE SCALE GENOMIC DNA]</scope>
    <source>
        <strain evidence="5">CGMCC 1.16326</strain>
    </source>
</reference>
<dbReference type="PANTHER" id="PTHR30157:SF0">
    <property type="entry name" value="NADPH-DEPENDENT FERRIC-CHELATE REDUCTASE"/>
    <property type="match status" value="1"/>
</dbReference>
<keyword evidence="5" id="KW-1185">Reference proteome</keyword>
<gene>
    <name evidence="4" type="ORF">ACFPPC_20575</name>
</gene>
<comment type="caution">
    <text evidence="4">The sequence shown here is derived from an EMBL/GenBank/DDBJ whole genome shotgun (WGS) entry which is preliminary data.</text>
</comment>